<feature type="transmembrane region" description="Helical" evidence="2">
    <location>
        <begin position="280"/>
        <end position="301"/>
    </location>
</feature>
<dbReference type="GO" id="GO:0016747">
    <property type="term" value="F:acyltransferase activity, transferring groups other than amino-acyl groups"/>
    <property type="evidence" value="ECO:0007669"/>
    <property type="project" value="InterPro"/>
</dbReference>
<reference evidence="5" key="1">
    <citation type="journal article" date="2020" name="Microbiol. Resour. Announc.">
        <title>Draft Genome Sequences of Thiorhodococcus mannitoliphagus and Thiorhodococcus minor, Purple Sulfur Photosynthetic Bacteria in the Gammaproteobacterial Family Chromatiaceae.</title>
        <authorList>
            <person name="Aviles F.A."/>
            <person name="Meyer T.E."/>
            <person name="Kyndt J.A."/>
        </authorList>
    </citation>
    <scope>NUCLEOTIDE SEQUENCE [LARGE SCALE GENOMIC DNA]</scope>
    <source>
        <strain evidence="5">DSM 18266</strain>
    </source>
</reference>
<feature type="transmembrane region" description="Helical" evidence="2">
    <location>
        <begin position="219"/>
        <end position="237"/>
    </location>
</feature>
<comment type="caution">
    <text evidence="4">The sequence shown here is derived from an EMBL/GenBank/DDBJ whole genome shotgun (WGS) entry which is preliminary data.</text>
</comment>
<evidence type="ECO:0000313" key="4">
    <source>
        <dbReference type="EMBL" id="NEX19685.1"/>
    </source>
</evidence>
<dbReference type="GO" id="GO:0000271">
    <property type="term" value="P:polysaccharide biosynthetic process"/>
    <property type="evidence" value="ECO:0007669"/>
    <property type="project" value="TreeGrafter"/>
</dbReference>
<dbReference type="RefSeq" id="WP_164652583.1">
    <property type="nucleotide sequence ID" value="NZ_JAAIJR010000013.1"/>
</dbReference>
<sequence>MTTPRKKRAAHVKGFDGVRGIAALIVVIHHSIVLPLDLAALAVFVFFVLSGFLITNILSNERIKMEQGRSVFSTSLKNFWTRRALRIFPAYYVALLLTMAMDTYLLGGTFYRDSIWYLAYLQNFFIVLVTHSWGIFTHTWSLAVEQQFYVFLAPLLLAIPSRHHSRAVALLFGLCLVSIYALWLGGAGEGLLYLFPFTGIAFALSGGFVSLNRDRLPTFLGRTWTLAVCLTAMPLLVAPDLDIATPLKYMLLMVAATGFIAHLVARPASILIRLLETKPLIFLGKVSYSLYILHFPLRVLLGQRLPETIVANQAVFLAIVIVVSVLAASASYYLVETRFLALIKVLRVVFDSQIRQTKKGQDAARHSPRKRSATSSASLMVTSISKYR</sequence>
<dbReference type="GO" id="GO:0016020">
    <property type="term" value="C:membrane"/>
    <property type="evidence" value="ECO:0007669"/>
    <property type="project" value="TreeGrafter"/>
</dbReference>
<feature type="compositionally biased region" description="Polar residues" evidence="1">
    <location>
        <begin position="373"/>
        <end position="388"/>
    </location>
</feature>
<feature type="transmembrane region" description="Helical" evidence="2">
    <location>
        <begin position="12"/>
        <end position="32"/>
    </location>
</feature>
<keyword evidence="5" id="KW-1185">Reference proteome</keyword>
<protein>
    <submittedName>
        <fullName evidence="4">Acyltransferase</fullName>
    </submittedName>
</protein>
<reference evidence="4 5" key="2">
    <citation type="submission" date="2020-02" db="EMBL/GenBank/DDBJ databases">
        <title>Genome sequences of Thiorhodococcus mannitoliphagus and Thiorhodococcus minor, purple sulfur photosynthetic bacteria in the gammaproteobacterial family, Chromatiaceae.</title>
        <authorList>
            <person name="Aviles F.A."/>
            <person name="Meyer T.E."/>
            <person name="Kyndt J.A."/>
        </authorList>
    </citation>
    <scope>NUCLEOTIDE SEQUENCE [LARGE SCALE GENOMIC DNA]</scope>
    <source>
        <strain evidence="4 5">DSM 18266</strain>
    </source>
</reference>
<feature type="transmembrane region" description="Helical" evidence="2">
    <location>
        <begin position="90"/>
        <end position="111"/>
    </location>
</feature>
<feature type="transmembrane region" description="Helical" evidence="2">
    <location>
        <begin position="313"/>
        <end position="335"/>
    </location>
</feature>
<keyword evidence="2" id="KW-0812">Transmembrane</keyword>
<dbReference type="PANTHER" id="PTHR23028:SF53">
    <property type="entry name" value="ACYL_TRANSF_3 DOMAIN-CONTAINING PROTEIN"/>
    <property type="match status" value="1"/>
</dbReference>
<evidence type="ECO:0000259" key="3">
    <source>
        <dbReference type="Pfam" id="PF01757"/>
    </source>
</evidence>
<evidence type="ECO:0000313" key="5">
    <source>
        <dbReference type="Proteomes" id="UP000471640"/>
    </source>
</evidence>
<feature type="transmembrane region" description="Helical" evidence="2">
    <location>
        <begin position="191"/>
        <end position="212"/>
    </location>
</feature>
<dbReference type="InterPro" id="IPR002656">
    <property type="entry name" value="Acyl_transf_3_dom"/>
</dbReference>
<dbReference type="AlphaFoldDB" id="A0A6P1DVK5"/>
<keyword evidence="4" id="KW-0012">Acyltransferase</keyword>
<dbReference type="Proteomes" id="UP000471640">
    <property type="component" value="Unassembled WGS sequence"/>
</dbReference>
<evidence type="ECO:0000256" key="1">
    <source>
        <dbReference type="SAM" id="MobiDB-lite"/>
    </source>
</evidence>
<proteinExistence type="predicted"/>
<gene>
    <name evidence="4" type="ORF">G3480_05040</name>
</gene>
<dbReference type="EMBL" id="JAAIJR010000013">
    <property type="protein sequence ID" value="NEX19685.1"/>
    <property type="molecule type" value="Genomic_DNA"/>
</dbReference>
<dbReference type="InterPro" id="IPR050879">
    <property type="entry name" value="Acyltransferase_3"/>
</dbReference>
<keyword evidence="4" id="KW-0808">Transferase</keyword>
<feature type="domain" description="Acyltransferase 3" evidence="3">
    <location>
        <begin position="13"/>
        <end position="328"/>
    </location>
</feature>
<dbReference type="Pfam" id="PF01757">
    <property type="entry name" value="Acyl_transf_3"/>
    <property type="match status" value="1"/>
</dbReference>
<feature type="transmembrane region" description="Helical" evidence="2">
    <location>
        <begin position="249"/>
        <end position="268"/>
    </location>
</feature>
<accession>A0A6P1DVK5</accession>
<keyword evidence="2" id="KW-0472">Membrane</keyword>
<name>A0A6P1DVK5_9GAMM</name>
<feature type="transmembrane region" description="Helical" evidence="2">
    <location>
        <begin position="117"/>
        <end position="136"/>
    </location>
</feature>
<organism evidence="4 5">
    <name type="scientific">Thiorhodococcus mannitoliphagus</name>
    <dbReference type="NCBI Taxonomy" id="329406"/>
    <lineage>
        <taxon>Bacteria</taxon>
        <taxon>Pseudomonadati</taxon>
        <taxon>Pseudomonadota</taxon>
        <taxon>Gammaproteobacteria</taxon>
        <taxon>Chromatiales</taxon>
        <taxon>Chromatiaceae</taxon>
        <taxon>Thiorhodococcus</taxon>
    </lineage>
</organism>
<feature type="transmembrane region" description="Helical" evidence="2">
    <location>
        <begin position="38"/>
        <end position="59"/>
    </location>
</feature>
<keyword evidence="2" id="KW-1133">Transmembrane helix</keyword>
<dbReference type="PANTHER" id="PTHR23028">
    <property type="entry name" value="ACETYLTRANSFERASE"/>
    <property type="match status" value="1"/>
</dbReference>
<feature type="transmembrane region" description="Helical" evidence="2">
    <location>
        <begin position="167"/>
        <end position="185"/>
    </location>
</feature>
<feature type="region of interest" description="Disordered" evidence="1">
    <location>
        <begin position="360"/>
        <end position="388"/>
    </location>
</feature>
<evidence type="ECO:0000256" key="2">
    <source>
        <dbReference type="SAM" id="Phobius"/>
    </source>
</evidence>